<keyword evidence="10" id="KW-1185">Reference proteome</keyword>
<feature type="domain" description="Histidine kinase/HSP90-like ATPase" evidence="8">
    <location>
        <begin position="243"/>
        <end position="356"/>
    </location>
</feature>
<feature type="compositionally biased region" description="Pro residues" evidence="6">
    <location>
        <begin position="404"/>
        <end position="424"/>
    </location>
</feature>
<evidence type="ECO:0000313" key="10">
    <source>
        <dbReference type="Proteomes" id="UP000004705"/>
    </source>
</evidence>
<evidence type="ECO:0000256" key="7">
    <source>
        <dbReference type="SAM" id="Phobius"/>
    </source>
</evidence>
<keyword evidence="7" id="KW-0472">Membrane</keyword>
<evidence type="ECO:0000313" key="9">
    <source>
        <dbReference type="EMBL" id="EHY89037.1"/>
    </source>
</evidence>
<keyword evidence="4" id="KW-0808">Transferase</keyword>
<dbReference type="RefSeq" id="WP_005441294.1">
    <property type="nucleotide sequence ID" value="NZ_CM001466.1"/>
</dbReference>
<dbReference type="GO" id="GO:0005886">
    <property type="term" value="C:plasma membrane"/>
    <property type="evidence" value="ECO:0007669"/>
    <property type="project" value="TreeGrafter"/>
</dbReference>
<organism evidence="9 10">
    <name type="scientific">Saccharomonospora azurea NA-128</name>
    <dbReference type="NCBI Taxonomy" id="882081"/>
    <lineage>
        <taxon>Bacteria</taxon>
        <taxon>Bacillati</taxon>
        <taxon>Actinomycetota</taxon>
        <taxon>Actinomycetes</taxon>
        <taxon>Pseudonocardiales</taxon>
        <taxon>Pseudonocardiaceae</taxon>
        <taxon>Saccharomonospora</taxon>
    </lineage>
</organism>
<dbReference type="InterPro" id="IPR003594">
    <property type="entry name" value="HATPase_dom"/>
</dbReference>
<evidence type="ECO:0000256" key="5">
    <source>
        <dbReference type="ARBA" id="ARBA00022777"/>
    </source>
</evidence>
<dbReference type="Proteomes" id="UP000004705">
    <property type="component" value="Chromosome"/>
</dbReference>
<protein>
    <recommendedName>
        <fullName evidence="2">histidine kinase</fullName>
        <ecNumber evidence="2">2.7.13.3</ecNumber>
    </recommendedName>
</protein>
<dbReference type="Gene3D" id="3.30.565.10">
    <property type="entry name" value="Histidine kinase-like ATPase, C-terminal domain"/>
    <property type="match status" value="1"/>
</dbReference>
<feature type="transmembrane region" description="Helical" evidence="7">
    <location>
        <begin position="41"/>
        <end position="62"/>
    </location>
</feature>
<evidence type="ECO:0000256" key="1">
    <source>
        <dbReference type="ARBA" id="ARBA00000085"/>
    </source>
</evidence>
<dbReference type="Pfam" id="PF02518">
    <property type="entry name" value="HATPase_c"/>
    <property type="match status" value="1"/>
</dbReference>
<dbReference type="SMART" id="SM00387">
    <property type="entry name" value="HATPase_c"/>
    <property type="match status" value="1"/>
</dbReference>
<feature type="compositionally biased region" description="Polar residues" evidence="6">
    <location>
        <begin position="502"/>
        <end position="515"/>
    </location>
</feature>
<evidence type="ECO:0000256" key="6">
    <source>
        <dbReference type="SAM" id="MobiDB-lite"/>
    </source>
</evidence>
<evidence type="ECO:0000256" key="2">
    <source>
        <dbReference type="ARBA" id="ARBA00012438"/>
    </source>
</evidence>
<dbReference type="AlphaFoldDB" id="H8GFD8"/>
<accession>H8GFD8</accession>
<dbReference type="PANTHER" id="PTHR45436">
    <property type="entry name" value="SENSOR HISTIDINE KINASE YKOH"/>
    <property type="match status" value="1"/>
</dbReference>
<dbReference type="EC" id="2.7.13.3" evidence="2"/>
<evidence type="ECO:0000256" key="3">
    <source>
        <dbReference type="ARBA" id="ARBA00022553"/>
    </source>
</evidence>
<reference evidence="9 10" key="1">
    <citation type="journal article" date="2012" name="Stand. Genomic Sci.">
        <title>Genome sequence of the soil bacterium Saccharomonospora azurea type strain (NA-128(T)).</title>
        <authorList>
            <person name="Klenk H.P."/>
            <person name="Held B."/>
            <person name="Lucas S."/>
            <person name="Lapidus A."/>
            <person name="Copeland A."/>
            <person name="Hammon N."/>
            <person name="Pitluck S."/>
            <person name="Goodwin L.A."/>
            <person name="Han C."/>
            <person name="Tapia R."/>
            <person name="Brambilla E.M."/>
            <person name="Potter G."/>
            <person name="Land M."/>
            <person name="Ivanova N."/>
            <person name="Rohde M."/>
            <person name="Goker M."/>
            <person name="Detter J.C."/>
            <person name="Kyrpides N.C."/>
            <person name="Woyke T."/>
        </authorList>
    </citation>
    <scope>NUCLEOTIDE SEQUENCE [LARGE SCALE GENOMIC DNA]</scope>
    <source>
        <strain evidence="9 10">NA-128</strain>
    </source>
</reference>
<proteinExistence type="predicted"/>
<keyword evidence="7" id="KW-1133">Transmembrane helix</keyword>
<dbReference type="HOGENOM" id="CLU_021841_1_1_11"/>
<dbReference type="GO" id="GO:0004673">
    <property type="term" value="F:protein histidine kinase activity"/>
    <property type="evidence" value="ECO:0007669"/>
    <property type="project" value="UniProtKB-EC"/>
</dbReference>
<dbReference type="InterPro" id="IPR036890">
    <property type="entry name" value="HATPase_C_sf"/>
</dbReference>
<dbReference type="PANTHER" id="PTHR45436:SF5">
    <property type="entry name" value="SENSOR HISTIDINE KINASE TRCS"/>
    <property type="match status" value="1"/>
</dbReference>
<keyword evidence="3" id="KW-0597">Phosphoprotein</keyword>
<feature type="transmembrane region" description="Helical" evidence="7">
    <location>
        <begin position="12"/>
        <end position="35"/>
    </location>
</feature>
<keyword evidence="5 9" id="KW-0418">Kinase</keyword>
<gene>
    <name evidence="9" type="ORF">SacazDRAFT_02125</name>
</gene>
<comment type="catalytic activity">
    <reaction evidence="1">
        <text>ATP + protein L-histidine = ADP + protein N-phospho-L-histidine.</text>
        <dbReference type="EC" id="2.7.13.3"/>
    </reaction>
</comment>
<dbReference type="SUPFAM" id="SSF55874">
    <property type="entry name" value="ATPase domain of HSP90 chaperone/DNA topoisomerase II/histidine kinase"/>
    <property type="match status" value="1"/>
</dbReference>
<keyword evidence="7" id="KW-0812">Transmembrane</keyword>
<feature type="region of interest" description="Disordered" evidence="6">
    <location>
        <begin position="394"/>
        <end position="515"/>
    </location>
</feature>
<dbReference type="GO" id="GO:0000160">
    <property type="term" value="P:phosphorelay signal transduction system"/>
    <property type="evidence" value="ECO:0007669"/>
    <property type="project" value="TreeGrafter"/>
</dbReference>
<dbReference type="InterPro" id="IPR050428">
    <property type="entry name" value="TCS_sensor_his_kinase"/>
</dbReference>
<name>H8GFD8_9PSEU</name>
<dbReference type="EMBL" id="CM001466">
    <property type="protein sequence ID" value="EHY89037.1"/>
    <property type="molecule type" value="Genomic_DNA"/>
</dbReference>
<evidence type="ECO:0000259" key="8">
    <source>
        <dbReference type="SMART" id="SM00387"/>
    </source>
</evidence>
<sequence>MENSPTTRRGPSPLGWACVALVAGYVVVASVFLAVGDSGQLWWLIPGVLALAALGVFAALTVRAAGAMAACRQALADEFAAQREVQDVFLRYMEAYSSGRTPPPLPDTPPRPEAAAEYERMKSLVGNARDVYDAQRSAVHSAVVSLARKVQTSAHRMQEEAGRMVSRHPNDPDVLETSMRVDHAAAQQARYAQSLAALCGERPGQQWNEALALSDVVRGAAGRITAYQRVEASGDPAIAVTARVVEPLIHIVAELLANAAQSSPPTTNVLVTLRHVQRGAVIEIDDCGVGMDDRRLEQARIIASGETVHDLFTLGEVPQTGLPSVGTYARRYGFRVDLGESVYGGVRAIVMVPSELTEPLPPGHAAMSGQLALSRQHSTADNLKPVVKGAVPTQTVPQSQQLPLPDPAPTPPPAPAPAPAPTPAPAQREEPKEKPAGPQADLPVLPRRRSRRGEAVVENSSEITMDIPAIPADPQQSAEQAGQWMSAFLSSDTGASNRIAATPNTPSASRDTSEE</sequence>
<evidence type="ECO:0000256" key="4">
    <source>
        <dbReference type="ARBA" id="ARBA00022679"/>
    </source>
</evidence>